<evidence type="ECO:0000313" key="2">
    <source>
        <dbReference type="EMBL" id="PZW41355.1"/>
    </source>
</evidence>
<proteinExistence type="predicted"/>
<feature type="transmembrane region" description="Helical" evidence="1">
    <location>
        <begin position="79"/>
        <end position="101"/>
    </location>
</feature>
<keyword evidence="1" id="KW-0472">Membrane</keyword>
<dbReference type="AlphaFoldDB" id="A0A2W7I8H9"/>
<accession>A0A2W7I8H9</accession>
<comment type="caution">
    <text evidence="2">The sequence shown here is derived from an EMBL/GenBank/DDBJ whole genome shotgun (WGS) entry which is preliminary data.</text>
</comment>
<keyword evidence="1" id="KW-0812">Transmembrane</keyword>
<dbReference type="Proteomes" id="UP000249688">
    <property type="component" value="Unassembled WGS sequence"/>
</dbReference>
<gene>
    <name evidence="2" type="ORF">C8P66_12163</name>
</gene>
<sequence length="139" mass="14858">MPRHKGLEHLARRYLASRGTPPMVEDPVGVALPRLRAEVAQARRTARRDLGLGLGLTLAGLISGGSILVMPFGNDVLMAMLRLHLVPLMGLGGALWGAILFERAGPVWMAARNVVRHLSTGALVEAFQLALSGLPAQVR</sequence>
<evidence type="ECO:0000256" key="1">
    <source>
        <dbReference type="SAM" id="Phobius"/>
    </source>
</evidence>
<dbReference type="RefSeq" id="WP_146422927.1">
    <property type="nucleotide sequence ID" value="NZ_QKYU01000021.1"/>
</dbReference>
<protein>
    <submittedName>
        <fullName evidence="2">Uncharacterized protein</fullName>
    </submittedName>
</protein>
<keyword evidence="3" id="KW-1185">Reference proteome</keyword>
<evidence type="ECO:0000313" key="3">
    <source>
        <dbReference type="Proteomes" id="UP000249688"/>
    </source>
</evidence>
<dbReference type="EMBL" id="QKYU01000021">
    <property type="protein sequence ID" value="PZW41355.1"/>
    <property type="molecule type" value="Genomic_DNA"/>
</dbReference>
<keyword evidence="1" id="KW-1133">Transmembrane helix</keyword>
<organism evidence="2 3">
    <name type="scientific">Humitalea rosea</name>
    <dbReference type="NCBI Taxonomy" id="990373"/>
    <lineage>
        <taxon>Bacteria</taxon>
        <taxon>Pseudomonadati</taxon>
        <taxon>Pseudomonadota</taxon>
        <taxon>Alphaproteobacteria</taxon>
        <taxon>Acetobacterales</taxon>
        <taxon>Roseomonadaceae</taxon>
        <taxon>Humitalea</taxon>
    </lineage>
</organism>
<dbReference type="OrthoDB" id="7275333at2"/>
<name>A0A2W7I8H9_9PROT</name>
<feature type="transmembrane region" description="Helical" evidence="1">
    <location>
        <begin position="50"/>
        <end position="73"/>
    </location>
</feature>
<reference evidence="2 3" key="1">
    <citation type="submission" date="2018-06" db="EMBL/GenBank/DDBJ databases">
        <title>Genomic Encyclopedia of Archaeal and Bacterial Type Strains, Phase II (KMG-II): from individual species to whole genera.</title>
        <authorList>
            <person name="Goeker M."/>
        </authorList>
    </citation>
    <scope>NUCLEOTIDE SEQUENCE [LARGE SCALE GENOMIC DNA]</scope>
    <source>
        <strain evidence="2 3">DSM 24525</strain>
    </source>
</reference>